<name>A0A8K0KEY0_LADFU</name>
<feature type="transmembrane region" description="Helical" evidence="1">
    <location>
        <begin position="64"/>
        <end position="83"/>
    </location>
</feature>
<sequence length="246" mass="27997">MPPRESKNFDRLFKIQPLLNQLSEKLPRAFSPNRYLSINESMVAIKGRSSMKQYMPMKPIKRGFKVWVMCCAVTGFMVAFDVYTGKEVDGSVRNISIYKWLDRGKTPLCVVSSMHNPSKPEMAFRRNSVGDREEVLCPEAIADYNKYMGGVDKDSRAWFADGTFKITPPLFSQVYVILGEKHGGFHPMVYALLPSKSHATYDKLFGIIKGLQQGLQPAKISCDFEITTFKSMRKHFPNARIQGCFI</sequence>
<dbReference type="AlphaFoldDB" id="A0A8K0KEY0"/>
<evidence type="ECO:0000259" key="3">
    <source>
        <dbReference type="Pfam" id="PF13843"/>
    </source>
</evidence>
<dbReference type="Proteomes" id="UP000792457">
    <property type="component" value="Unassembled WGS sequence"/>
</dbReference>
<keyword evidence="1" id="KW-1133">Transmembrane helix</keyword>
<dbReference type="Pfam" id="PF10551">
    <property type="entry name" value="MULE"/>
    <property type="match status" value="1"/>
</dbReference>
<feature type="domain" description="MULE transposase" evidence="2">
    <location>
        <begin position="158"/>
        <end position="245"/>
    </location>
</feature>
<dbReference type="OrthoDB" id="118105at2759"/>
<comment type="caution">
    <text evidence="4">The sequence shown here is derived from an EMBL/GenBank/DDBJ whole genome shotgun (WGS) entry which is preliminary data.</text>
</comment>
<dbReference type="PANTHER" id="PTHR46599">
    <property type="entry name" value="PIGGYBAC TRANSPOSABLE ELEMENT-DERIVED PROTEIN 4"/>
    <property type="match status" value="1"/>
</dbReference>
<dbReference type="Pfam" id="PF13843">
    <property type="entry name" value="DDE_Tnp_1_7"/>
    <property type="match status" value="1"/>
</dbReference>
<reference evidence="4" key="1">
    <citation type="submission" date="2013-04" db="EMBL/GenBank/DDBJ databases">
        <authorList>
            <person name="Qu J."/>
            <person name="Murali S.C."/>
            <person name="Bandaranaike D."/>
            <person name="Bellair M."/>
            <person name="Blankenburg K."/>
            <person name="Chao H."/>
            <person name="Dinh H."/>
            <person name="Doddapaneni H."/>
            <person name="Downs B."/>
            <person name="Dugan-Rocha S."/>
            <person name="Elkadiri S."/>
            <person name="Gnanaolivu R.D."/>
            <person name="Hernandez B."/>
            <person name="Javaid M."/>
            <person name="Jayaseelan J.C."/>
            <person name="Lee S."/>
            <person name="Li M."/>
            <person name="Ming W."/>
            <person name="Munidasa M."/>
            <person name="Muniz J."/>
            <person name="Nguyen L."/>
            <person name="Ongeri F."/>
            <person name="Osuji N."/>
            <person name="Pu L.-L."/>
            <person name="Puazo M."/>
            <person name="Qu C."/>
            <person name="Quiroz J."/>
            <person name="Raj R."/>
            <person name="Weissenberger G."/>
            <person name="Xin Y."/>
            <person name="Zou X."/>
            <person name="Han Y."/>
            <person name="Richards S."/>
            <person name="Worley K."/>
            <person name="Muzny D."/>
            <person name="Gibbs R."/>
        </authorList>
    </citation>
    <scope>NUCLEOTIDE SEQUENCE</scope>
    <source>
        <strain evidence="4">Sampled in the wild</strain>
    </source>
</reference>
<dbReference type="InterPro" id="IPR018289">
    <property type="entry name" value="MULE_transposase_dom"/>
</dbReference>
<dbReference type="PANTHER" id="PTHR46599:SF3">
    <property type="entry name" value="PIGGYBAC TRANSPOSABLE ELEMENT-DERIVED PROTEIN 4"/>
    <property type="match status" value="1"/>
</dbReference>
<dbReference type="InterPro" id="IPR029526">
    <property type="entry name" value="PGBD"/>
</dbReference>
<evidence type="ECO:0000313" key="4">
    <source>
        <dbReference type="EMBL" id="KAG8233747.1"/>
    </source>
</evidence>
<evidence type="ECO:0000259" key="2">
    <source>
        <dbReference type="Pfam" id="PF10551"/>
    </source>
</evidence>
<keyword evidence="1" id="KW-0812">Transmembrane</keyword>
<evidence type="ECO:0000256" key="1">
    <source>
        <dbReference type="SAM" id="Phobius"/>
    </source>
</evidence>
<keyword evidence="1" id="KW-0472">Membrane</keyword>
<dbReference type="EMBL" id="KZ308746">
    <property type="protein sequence ID" value="KAG8233747.1"/>
    <property type="molecule type" value="Genomic_DNA"/>
</dbReference>
<reference evidence="4" key="2">
    <citation type="submission" date="2017-10" db="EMBL/GenBank/DDBJ databases">
        <title>Ladona fulva Genome sequencing and assembly.</title>
        <authorList>
            <person name="Murali S."/>
            <person name="Richards S."/>
            <person name="Bandaranaike D."/>
            <person name="Bellair M."/>
            <person name="Blankenburg K."/>
            <person name="Chao H."/>
            <person name="Dinh H."/>
            <person name="Doddapaneni H."/>
            <person name="Dugan-Rocha S."/>
            <person name="Elkadiri S."/>
            <person name="Gnanaolivu R."/>
            <person name="Hernandez B."/>
            <person name="Skinner E."/>
            <person name="Javaid M."/>
            <person name="Lee S."/>
            <person name="Li M."/>
            <person name="Ming W."/>
            <person name="Munidasa M."/>
            <person name="Muniz J."/>
            <person name="Nguyen L."/>
            <person name="Hughes D."/>
            <person name="Osuji N."/>
            <person name="Pu L.-L."/>
            <person name="Puazo M."/>
            <person name="Qu C."/>
            <person name="Quiroz J."/>
            <person name="Raj R."/>
            <person name="Weissenberger G."/>
            <person name="Xin Y."/>
            <person name="Zou X."/>
            <person name="Han Y."/>
            <person name="Worley K."/>
            <person name="Muzny D."/>
            <person name="Gibbs R."/>
        </authorList>
    </citation>
    <scope>NUCLEOTIDE SEQUENCE</scope>
    <source>
        <strain evidence="4">Sampled in the wild</strain>
    </source>
</reference>
<accession>A0A8K0KEY0</accession>
<feature type="domain" description="PiggyBac transposable element-derived protein" evidence="3">
    <location>
        <begin position="8"/>
        <end position="89"/>
    </location>
</feature>
<evidence type="ECO:0000313" key="5">
    <source>
        <dbReference type="Proteomes" id="UP000792457"/>
    </source>
</evidence>
<protein>
    <recommendedName>
        <fullName evidence="6">Transposase</fullName>
    </recommendedName>
</protein>
<evidence type="ECO:0008006" key="6">
    <source>
        <dbReference type="Google" id="ProtNLM"/>
    </source>
</evidence>
<proteinExistence type="predicted"/>
<organism evidence="4 5">
    <name type="scientific">Ladona fulva</name>
    <name type="common">Scarce chaser dragonfly</name>
    <name type="synonym">Libellula fulva</name>
    <dbReference type="NCBI Taxonomy" id="123851"/>
    <lineage>
        <taxon>Eukaryota</taxon>
        <taxon>Metazoa</taxon>
        <taxon>Ecdysozoa</taxon>
        <taxon>Arthropoda</taxon>
        <taxon>Hexapoda</taxon>
        <taxon>Insecta</taxon>
        <taxon>Pterygota</taxon>
        <taxon>Palaeoptera</taxon>
        <taxon>Odonata</taxon>
        <taxon>Epiprocta</taxon>
        <taxon>Anisoptera</taxon>
        <taxon>Libelluloidea</taxon>
        <taxon>Libellulidae</taxon>
        <taxon>Ladona</taxon>
    </lineage>
</organism>
<gene>
    <name evidence="4" type="ORF">J437_LFUL003817</name>
</gene>
<keyword evidence="5" id="KW-1185">Reference proteome</keyword>